<comment type="caution">
    <text evidence="1">The sequence shown here is derived from an EMBL/GenBank/DDBJ whole genome shotgun (WGS) entry which is preliminary data.</text>
</comment>
<organism evidence="1 2">
    <name type="scientific">Entomortierella chlamydospora</name>
    <dbReference type="NCBI Taxonomy" id="101097"/>
    <lineage>
        <taxon>Eukaryota</taxon>
        <taxon>Fungi</taxon>
        <taxon>Fungi incertae sedis</taxon>
        <taxon>Mucoromycota</taxon>
        <taxon>Mortierellomycotina</taxon>
        <taxon>Mortierellomycetes</taxon>
        <taxon>Mortierellales</taxon>
        <taxon>Mortierellaceae</taxon>
        <taxon>Entomortierella</taxon>
    </lineage>
</organism>
<gene>
    <name evidence="1" type="ORF">BGZ80_006509</name>
</gene>
<dbReference type="Proteomes" id="UP000703661">
    <property type="component" value="Unassembled WGS sequence"/>
</dbReference>
<accession>A0A9P6MHP2</accession>
<keyword evidence="2" id="KW-1185">Reference proteome</keyword>
<evidence type="ECO:0000313" key="1">
    <source>
        <dbReference type="EMBL" id="KAF9999778.1"/>
    </source>
</evidence>
<sequence length="205" mass="23434">MAQEQYLELNKRVSCESVLLVNQAMWSYLESIISAPQLQLLKVVLVPNGISLALPMRARLQSEFKAAYHTLVLENSQKAEGVQLCPSIFITDSWTQDHRHAIQESFERFWETAVRMAPDQFPKNSSQNKNHANGRLQGAISRLFPGKERKKYEHYLVHDGDMGPSDHICNLVRMAVNHELEPEDLPLAIEPDPSMIWAKFLKTLP</sequence>
<evidence type="ECO:0000313" key="2">
    <source>
        <dbReference type="Proteomes" id="UP000703661"/>
    </source>
</evidence>
<name>A0A9P6MHP2_9FUNG</name>
<reference evidence="1" key="1">
    <citation type="journal article" date="2020" name="Fungal Divers.">
        <title>Resolving the Mortierellaceae phylogeny through synthesis of multi-gene phylogenetics and phylogenomics.</title>
        <authorList>
            <person name="Vandepol N."/>
            <person name="Liber J."/>
            <person name="Desiro A."/>
            <person name="Na H."/>
            <person name="Kennedy M."/>
            <person name="Barry K."/>
            <person name="Grigoriev I.V."/>
            <person name="Miller A.N."/>
            <person name="O'Donnell K."/>
            <person name="Stajich J.E."/>
            <person name="Bonito G."/>
        </authorList>
    </citation>
    <scope>NUCLEOTIDE SEQUENCE</scope>
    <source>
        <strain evidence="1">NRRL 2769</strain>
    </source>
</reference>
<protein>
    <submittedName>
        <fullName evidence="1">Uncharacterized protein</fullName>
    </submittedName>
</protein>
<proteinExistence type="predicted"/>
<dbReference type="AlphaFoldDB" id="A0A9P6MHP2"/>
<dbReference type="EMBL" id="JAAAID010003211">
    <property type="protein sequence ID" value="KAF9999778.1"/>
    <property type="molecule type" value="Genomic_DNA"/>
</dbReference>